<dbReference type="CDD" id="cd03270">
    <property type="entry name" value="ABC_UvrA_I"/>
    <property type="match status" value="1"/>
</dbReference>
<dbReference type="Pfam" id="PF17755">
    <property type="entry name" value="UvrA_DNA-bind"/>
    <property type="match status" value="1"/>
</dbReference>
<dbReference type="FunFam" id="1.20.1580.10:FF:000002">
    <property type="entry name" value="UvrABC system protein A"/>
    <property type="match status" value="1"/>
</dbReference>
<feature type="binding site" evidence="17">
    <location>
        <begin position="707"/>
        <end position="714"/>
    </location>
    <ligand>
        <name>ATP</name>
        <dbReference type="ChEBI" id="CHEBI:30616"/>
    </ligand>
</feature>
<comment type="subcellular location">
    <subcellularLocation>
        <location evidence="1 17">Cytoplasm</location>
    </subcellularLocation>
</comment>
<comment type="similarity">
    <text evidence="14 17">Belongs to the ABC transporter superfamily. UvrA family.</text>
</comment>
<dbReference type="Gene3D" id="3.40.50.300">
    <property type="entry name" value="P-loop containing nucleotide triphosphate hydrolases"/>
    <property type="match status" value="2"/>
</dbReference>
<evidence type="ECO:0000259" key="19">
    <source>
        <dbReference type="PROSITE" id="PS50893"/>
    </source>
</evidence>
<keyword evidence="12 17" id="KW-0238">DNA-binding</keyword>
<feature type="region of interest" description="Disordered" evidence="18">
    <location>
        <begin position="1012"/>
        <end position="1038"/>
    </location>
</feature>
<evidence type="ECO:0000256" key="13">
    <source>
        <dbReference type="ARBA" id="ARBA00023204"/>
    </source>
</evidence>
<keyword evidence="5 17" id="KW-0547">Nucleotide-binding</keyword>
<dbReference type="SUPFAM" id="SSF52540">
    <property type="entry name" value="P-loop containing nucleoside triphosphate hydrolases"/>
    <property type="match status" value="2"/>
</dbReference>
<keyword evidence="10 17" id="KW-0067">ATP-binding</keyword>
<dbReference type="PROSITE" id="PS50893">
    <property type="entry name" value="ABC_TRANSPORTER_2"/>
    <property type="match status" value="1"/>
</dbReference>
<keyword evidence="4 17" id="KW-0677">Repeat</keyword>
<keyword evidence="11 17" id="KW-0267">Excision nuclease</keyword>
<dbReference type="PANTHER" id="PTHR43152">
    <property type="entry name" value="UVRABC SYSTEM PROTEIN A"/>
    <property type="match status" value="1"/>
</dbReference>
<keyword evidence="13 17" id="KW-0234">DNA repair</keyword>
<dbReference type="InterPro" id="IPR013815">
    <property type="entry name" value="ATP_grasp_subdomain_1"/>
</dbReference>
<evidence type="ECO:0000256" key="14">
    <source>
        <dbReference type="ARBA" id="ARBA00038000"/>
    </source>
</evidence>
<evidence type="ECO:0000256" key="8">
    <source>
        <dbReference type="ARBA" id="ARBA00022771"/>
    </source>
</evidence>
<evidence type="ECO:0000256" key="1">
    <source>
        <dbReference type="ARBA" id="ARBA00004496"/>
    </source>
</evidence>
<dbReference type="InterPro" id="IPR041102">
    <property type="entry name" value="UvrA_inter"/>
</dbReference>
<dbReference type="InterPro" id="IPR041552">
    <property type="entry name" value="UvrA_DNA-bd"/>
</dbReference>
<feature type="zinc finger region" description="C4-type" evidence="17">
    <location>
        <begin position="806"/>
        <end position="832"/>
    </location>
</feature>
<evidence type="ECO:0000256" key="6">
    <source>
        <dbReference type="ARBA" id="ARBA00022763"/>
    </source>
</evidence>
<name>A0A087BNQ9_9BIFI</name>
<comment type="function">
    <text evidence="17">The UvrABC repair system catalyzes the recognition and processing of DNA lesions. UvrA is an ATPase and a DNA-binding protein. A damage recognition complex composed of 2 UvrA and 2 UvrB subunits scans DNA for abnormalities. When the presence of a lesion has been verified by UvrB, the UvrA molecules dissociate.</text>
</comment>
<proteinExistence type="inferred from homology"/>
<keyword evidence="17" id="KW-0742">SOS response</keyword>
<feature type="binding site" evidence="17">
    <location>
        <begin position="92"/>
        <end position="99"/>
    </location>
    <ligand>
        <name>ATP</name>
        <dbReference type="ChEBI" id="CHEBI:30616"/>
    </ligand>
</feature>
<evidence type="ECO:0000256" key="11">
    <source>
        <dbReference type="ARBA" id="ARBA00022881"/>
    </source>
</evidence>
<evidence type="ECO:0000256" key="17">
    <source>
        <dbReference type="HAMAP-Rule" id="MF_00205"/>
    </source>
</evidence>
<feature type="domain" description="ABC transporter" evidence="19">
    <location>
        <begin position="674"/>
        <end position="1003"/>
    </location>
</feature>
<evidence type="ECO:0000313" key="21">
    <source>
        <dbReference type="Proteomes" id="UP000029014"/>
    </source>
</evidence>
<dbReference type="GO" id="GO:0009381">
    <property type="term" value="F:excinuclease ABC activity"/>
    <property type="evidence" value="ECO:0007669"/>
    <property type="project" value="UniProtKB-UniRule"/>
</dbReference>
<dbReference type="GO" id="GO:0003677">
    <property type="term" value="F:DNA binding"/>
    <property type="evidence" value="ECO:0007669"/>
    <property type="project" value="UniProtKB-UniRule"/>
</dbReference>
<keyword evidence="7 17" id="KW-0228">DNA excision</keyword>
<dbReference type="PANTHER" id="PTHR43152:SF3">
    <property type="entry name" value="UVRABC SYSTEM PROTEIN A"/>
    <property type="match status" value="1"/>
</dbReference>
<protein>
    <recommendedName>
        <fullName evidence="15 17">UvrABC system protein A</fullName>
        <shortName evidence="17">UvrA protein</shortName>
    </recommendedName>
    <alternativeName>
        <fullName evidence="16 17">Excinuclease ABC subunit A</fullName>
    </alternativeName>
</protein>
<dbReference type="GO" id="GO:0006289">
    <property type="term" value="P:nucleotide-excision repair"/>
    <property type="evidence" value="ECO:0007669"/>
    <property type="project" value="UniProtKB-UniRule"/>
</dbReference>
<dbReference type="GO" id="GO:0005524">
    <property type="term" value="F:ATP binding"/>
    <property type="evidence" value="ECO:0007669"/>
    <property type="project" value="UniProtKB-UniRule"/>
</dbReference>
<evidence type="ECO:0000256" key="7">
    <source>
        <dbReference type="ARBA" id="ARBA00022769"/>
    </source>
</evidence>
<dbReference type="GO" id="GO:0005737">
    <property type="term" value="C:cytoplasm"/>
    <property type="evidence" value="ECO:0007669"/>
    <property type="project" value="UniProtKB-SubCell"/>
</dbReference>
<dbReference type="NCBIfam" id="NF001503">
    <property type="entry name" value="PRK00349.1"/>
    <property type="match status" value="1"/>
</dbReference>
<comment type="caution">
    <text evidence="17">Lacks conserved residue(s) required for the propagation of feature annotation.</text>
</comment>
<sequence length="1038" mass="114204">MTTQTATTQTTPTQTAPTATHPTHAATSEHGLPGGTGDDMPSMAFNSSNGTLVADLSHIDHDRKIIIQGAREHNLKNVDLAIPRNRMVVFTGLSGSGKSSLAFDTLFAEGQRRYVESLSAYARQFLGQMDKPAVDLIEGLSPAVSIDQKTTNRNPRSTVGTITEIYDYLRLLFARTGIPHCPECGALIAAQSPEQMVDELLTMKEGTRFQILAPVVRGRKGEFADLLDQLRGDGYARAIIDGKMRELADDITLTKQRKHTIEVVVDRLVIREGIRQRLTDSVETALRLSSGLMVADLVDLDPKDADRRRPFSEHRSCPNGHPLELDEIEPRTFSFNAPYGACPECTGIGYKLEIDPELVIPDPSKSLNDGAIEPWGIGKGTGEYYRHVLEGLASDMDFDLDTPWEDLPAEVRQAIMYGHDFTVKVSYRNRWGRLREYSTGFEGVVRTLMRRHDETDSDQMKQYYESYMREVPCQTCGGRRLRPEVLAVTVGERSIADVCDMPIRKSLSWVNGLRLEGAAATIAGEVLKEIRARLGFLNDVGLSYLTLSRAAKTLSGGEAQRIRLATQIGSGLVGVMYVLDEPSIGLHQRDNERLIATLHRLRDLGNTLIVVEHDQETIEKADWLVDIGPGAGEHGGEVIYSGPPAHISEASRSITGDYLAGRRAIEVPDRRRRVHAKSRLRVIGARENNLQDITVDVPLGVFTCVTGVSGSGKSTLVNTILYPVLADRLNGARIVPGKHTRVEGVDQCDKVIHVNQNPIGRTPRSNPATYTGVWDKIRTLFAKTPEAQVRGYGPGRFSFNVKGGRCESCHGDGTIKIEMNFLPDVYVECEACHGKRYNRETLEVTYNGKTVADVLDMPIEEAAGFFKSYPSISRYLDTLVRVGLGYIRLGQPATTLSGGESQRVKLATELQRRSTGKTVYILDEPTTGLHFEDVRKLLLVLQSLVDKGNTVIVIEHNLDVVKSADWLIDLGPEGGDGGGTVVAEGTPEQVARCDNSWTGRFLRPLLEKSVSVASDSGKGRRTGAHQAVRHRTGKATAR</sequence>
<evidence type="ECO:0000256" key="3">
    <source>
        <dbReference type="ARBA" id="ARBA00022723"/>
    </source>
</evidence>
<reference evidence="20 21" key="1">
    <citation type="submission" date="2014-03" db="EMBL/GenBank/DDBJ databases">
        <title>Genomics of Bifidobacteria.</title>
        <authorList>
            <person name="Ventura M."/>
            <person name="Milani C."/>
            <person name="Lugli G.A."/>
        </authorList>
    </citation>
    <scope>NUCLEOTIDE SEQUENCE [LARGE SCALE GENOMIC DNA]</scope>
    <source>
        <strain evidence="20 21">LMG 11592</strain>
    </source>
</reference>
<keyword evidence="6 17" id="KW-0227">DNA damage</keyword>
<dbReference type="Pfam" id="PF17760">
    <property type="entry name" value="UvrA_inter"/>
    <property type="match status" value="1"/>
</dbReference>
<accession>A0A087BNQ9</accession>
<feature type="compositionally biased region" description="Basic residues" evidence="18">
    <location>
        <begin position="1019"/>
        <end position="1038"/>
    </location>
</feature>
<evidence type="ECO:0000256" key="10">
    <source>
        <dbReference type="ARBA" id="ARBA00022840"/>
    </source>
</evidence>
<evidence type="ECO:0000256" key="16">
    <source>
        <dbReference type="ARBA" id="ARBA00042156"/>
    </source>
</evidence>
<organism evidence="20 21">
    <name type="scientific">Bifidobacterium minimum</name>
    <dbReference type="NCBI Taxonomy" id="1693"/>
    <lineage>
        <taxon>Bacteria</taxon>
        <taxon>Bacillati</taxon>
        <taxon>Actinomycetota</taxon>
        <taxon>Actinomycetes</taxon>
        <taxon>Bifidobacteriales</taxon>
        <taxon>Bifidobacteriaceae</taxon>
        <taxon>Bifidobacterium</taxon>
    </lineage>
</organism>
<dbReference type="EMBL" id="JGZD01000009">
    <property type="protein sequence ID" value="KFI72659.1"/>
    <property type="molecule type" value="Genomic_DNA"/>
</dbReference>
<dbReference type="STRING" id="1693.BMIN_0558"/>
<keyword evidence="3 17" id="KW-0479">Metal-binding</keyword>
<dbReference type="GO" id="GO:0009380">
    <property type="term" value="C:excinuclease repair complex"/>
    <property type="evidence" value="ECO:0007669"/>
    <property type="project" value="InterPro"/>
</dbReference>
<evidence type="ECO:0000256" key="2">
    <source>
        <dbReference type="ARBA" id="ARBA00022490"/>
    </source>
</evidence>
<dbReference type="GO" id="GO:0009432">
    <property type="term" value="P:SOS response"/>
    <property type="evidence" value="ECO:0007669"/>
    <property type="project" value="UniProtKB-UniRule"/>
</dbReference>
<dbReference type="eggNOG" id="COG0178">
    <property type="taxonomic scope" value="Bacteria"/>
</dbReference>
<keyword evidence="8 17" id="KW-0863">Zinc-finger</keyword>
<evidence type="ECO:0000256" key="12">
    <source>
        <dbReference type="ARBA" id="ARBA00023125"/>
    </source>
</evidence>
<evidence type="ECO:0000256" key="18">
    <source>
        <dbReference type="SAM" id="MobiDB-lite"/>
    </source>
</evidence>
<dbReference type="InterPro" id="IPR003439">
    <property type="entry name" value="ABC_transporter-like_ATP-bd"/>
</dbReference>
<dbReference type="AlphaFoldDB" id="A0A087BNQ9"/>
<evidence type="ECO:0000313" key="20">
    <source>
        <dbReference type="EMBL" id="KFI72659.1"/>
    </source>
</evidence>
<dbReference type="PROSITE" id="PS00211">
    <property type="entry name" value="ABC_TRANSPORTER_1"/>
    <property type="match status" value="2"/>
</dbReference>
<feature type="region of interest" description="Disordered" evidence="18">
    <location>
        <begin position="1"/>
        <end position="46"/>
    </location>
</feature>
<feature type="compositionally biased region" description="Low complexity" evidence="18">
    <location>
        <begin position="1"/>
        <end position="26"/>
    </location>
</feature>
<comment type="subunit">
    <text evidence="17">Forms a heterotetramer with UvrB during the search for lesions.</text>
</comment>
<dbReference type="Gene3D" id="1.10.8.280">
    <property type="entry name" value="ABC transporter ATPase domain-like"/>
    <property type="match status" value="1"/>
</dbReference>
<keyword evidence="21" id="KW-1185">Reference proteome</keyword>
<dbReference type="GO" id="GO:0008270">
    <property type="term" value="F:zinc ion binding"/>
    <property type="evidence" value="ECO:0007669"/>
    <property type="project" value="UniProtKB-UniRule"/>
</dbReference>
<dbReference type="HAMAP" id="MF_00205">
    <property type="entry name" value="UvrA"/>
    <property type="match status" value="1"/>
</dbReference>
<gene>
    <name evidence="17" type="primary">uvrA</name>
    <name evidence="20" type="ORF">BMIN_0558</name>
</gene>
<dbReference type="GO" id="GO:0016887">
    <property type="term" value="F:ATP hydrolysis activity"/>
    <property type="evidence" value="ECO:0007669"/>
    <property type="project" value="InterPro"/>
</dbReference>
<dbReference type="InterPro" id="IPR004602">
    <property type="entry name" value="UvrA"/>
</dbReference>
<evidence type="ECO:0000256" key="9">
    <source>
        <dbReference type="ARBA" id="ARBA00022833"/>
    </source>
</evidence>
<evidence type="ECO:0000256" key="15">
    <source>
        <dbReference type="ARBA" id="ARBA00039316"/>
    </source>
</evidence>
<comment type="caution">
    <text evidence="20">The sequence shown here is derived from an EMBL/GenBank/DDBJ whole genome shotgun (WGS) entry which is preliminary data.</text>
</comment>
<evidence type="ECO:0000256" key="4">
    <source>
        <dbReference type="ARBA" id="ARBA00022737"/>
    </source>
</evidence>
<dbReference type="CDD" id="cd03271">
    <property type="entry name" value="ABC_UvrA_II"/>
    <property type="match status" value="1"/>
</dbReference>
<dbReference type="Gene3D" id="1.20.1580.10">
    <property type="entry name" value="ABC transporter ATPase like domain"/>
    <property type="match status" value="2"/>
</dbReference>
<dbReference type="InterPro" id="IPR017871">
    <property type="entry name" value="ABC_transporter-like_CS"/>
</dbReference>
<dbReference type="Proteomes" id="UP000029014">
    <property type="component" value="Unassembled WGS sequence"/>
</dbReference>
<keyword evidence="9 17" id="KW-0862">Zinc</keyword>
<evidence type="ECO:0000256" key="5">
    <source>
        <dbReference type="ARBA" id="ARBA00022741"/>
    </source>
</evidence>
<dbReference type="Gene3D" id="3.30.1490.20">
    <property type="entry name" value="ATP-grasp fold, A domain"/>
    <property type="match status" value="1"/>
</dbReference>
<dbReference type="NCBIfam" id="TIGR00630">
    <property type="entry name" value="uvra"/>
    <property type="match status" value="1"/>
</dbReference>
<keyword evidence="2 17" id="KW-0963">Cytoplasm</keyword>
<dbReference type="InterPro" id="IPR027417">
    <property type="entry name" value="P-loop_NTPase"/>
</dbReference>